<feature type="compositionally biased region" description="Basic and acidic residues" evidence="1">
    <location>
        <begin position="628"/>
        <end position="637"/>
    </location>
</feature>
<proteinExistence type="predicted"/>
<feature type="region of interest" description="Disordered" evidence="1">
    <location>
        <begin position="360"/>
        <end position="665"/>
    </location>
</feature>
<feature type="compositionally biased region" description="Pro residues" evidence="1">
    <location>
        <begin position="485"/>
        <end position="499"/>
    </location>
</feature>
<dbReference type="InterPro" id="IPR028163">
    <property type="entry name" value="HAUS_6_N"/>
</dbReference>
<dbReference type="OMA" id="RVHCVEW"/>
<evidence type="ECO:0000313" key="4">
    <source>
        <dbReference type="Proteomes" id="UP000012174"/>
    </source>
</evidence>
<sequence>MALKKLRPFFPPIDQVQSLNLRAALLRGLEQAKKNGVLGRDAVVRRTMLDECKGERLEEVLAAFSSAVLKKLVAERSLNGGLEYRPTISEKLALENWGYRGDRASLSTLILAHKVSLSSLLAKKNVTRQKYKDFEQLLSTKECKLVQRKEQSKIPNKADRMINESTMEEVRRTLGTNWTGNDRWIDSLLLSDTNPPKGVFLGTQFDQIWTGVEDGKIADIEGQNIGLLQQLDERVRLQKSRLDKWNGFRTKMFGNKPTTSPQKGDDSKSKDAGVQFNAHLNLTIEQKDTERVAERMTSLPAEYADILKDMKADFDSIKKAKMPNFSDLLRNSSRQTSFGGFQNLSIPKSIDEPISDIGEWEDEPEEIPLVPKPTKLPTTRNTRYNQPETIPPPPRRRQLPQPRTIETKFTLDNNKPVPESIPDPDPPKREITRTGSRIARPPPQRSESDNARDRQPVSLPISKTASPEVISPIESPILDEREPITAPPPPRLSPPPQPQPLRQVSPTQALADEILASMSNASPSPSKKRHTLSLAERTRLSMTRTRSYSQEDDDNDNEFDPLPPPSPATPIRGTNTNNNLRSHSYTKSEPAVPSPSAAAATAAAAADGEEYEDLLARTQRSMAGFEAARQKAQLERRRSQRKSRMPQRREGSYFPRVDEEGGGGADASIVEELLDNGVDAAEIDMETVFMSRPKIKASPPVSPLKVEWEGEGDDVEV</sequence>
<dbReference type="KEGG" id="ela:UCREL1_2921"/>
<dbReference type="HOGENOM" id="CLU_013984_0_0_1"/>
<feature type="region of interest" description="Disordered" evidence="1">
    <location>
        <begin position="250"/>
        <end position="271"/>
    </location>
</feature>
<feature type="compositionally biased region" description="Basic and acidic residues" evidence="1">
    <location>
        <begin position="647"/>
        <end position="659"/>
    </location>
</feature>
<accession>M7SU21</accession>
<feature type="region of interest" description="Disordered" evidence="1">
    <location>
        <begin position="695"/>
        <end position="717"/>
    </location>
</feature>
<feature type="compositionally biased region" description="Polar residues" evidence="1">
    <location>
        <begin position="572"/>
        <end position="587"/>
    </location>
</feature>
<name>M7SU21_EUTLA</name>
<evidence type="ECO:0000313" key="3">
    <source>
        <dbReference type="EMBL" id="EMR70044.1"/>
    </source>
</evidence>
<keyword evidence="4" id="KW-1185">Reference proteome</keyword>
<reference evidence="4" key="1">
    <citation type="journal article" date="2013" name="Genome Announc.">
        <title>Draft genome sequence of the grapevine dieback fungus Eutypa lata UCR-EL1.</title>
        <authorList>
            <person name="Blanco-Ulate B."/>
            <person name="Rolshausen P.E."/>
            <person name="Cantu D."/>
        </authorList>
    </citation>
    <scope>NUCLEOTIDE SEQUENCE [LARGE SCALE GENOMIC DNA]</scope>
    <source>
        <strain evidence="4">UCR-EL1</strain>
    </source>
</reference>
<protein>
    <recommendedName>
        <fullName evidence="2">HAUS augmin-like complex subunit 6 N-terminal domain-containing protein</fullName>
    </recommendedName>
</protein>
<dbReference type="STRING" id="1287681.M7SU21"/>
<gene>
    <name evidence="3" type="ORF">UCREL1_2921</name>
</gene>
<dbReference type="AlphaFoldDB" id="M7SU21"/>
<dbReference type="eggNOG" id="ENOG502S4RN">
    <property type="taxonomic scope" value="Eukaryota"/>
</dbReference>
<evidence type="ECO:0000259" key="2">
    <source>
        <dbReference type="Pfam" id="PF14661"/>
    </source>
</evidence>
<feature type="compositionally biased region" description="Low complexity" evidence="1">
    <location>
        <begin position="368"/>
        <end position="379"/>
    </location>
</feature>
<dbReference type="OrthoDB" id="5575722at2759"/>
<feature type="compositionally biased region" description="Basic and acidic residues" evidence="1">
    <location>
        <begin position="446"/>
        <end position="455"/>
    </location>
</feature>
<dbReference type="Pfam" id="PF14661">
    <property type="entry name" value="HAUS6_N"/>
    <property type="match status" value="1"/>
</dbReference>
<evidence type="ECO:0000256" key="1">
    <source>
        <dbReference type="SAM" id="MobiDB-lite"/>
    </source>
</evidence>
<dbReference type="Proteomes" id="UP000012174">
    <property type="component" value="Unassembled WGS sequence"/>
</dbReference>
<feature type="compositionally biased region" description="Acidic residues" evidence="1">
    <location>
        <begin position="550"/>
        <end position="559"/>
    </location>
</feature>
<organism evidence="3 4">
    <name type="scientific">Eutypa lata (strain UCR-EL1)</name>
    <name type="common">Grapevine dieback disease fungus</name>
    <name type="synonym">Eutypa armeniacae</name>
    <dbReference type="NCBI Taxonomy" id="1287681"/>
    <lineage>
        <taxon>Eukaryota</taxon>
        <taxon>Fungi</taxon>
        <taxon>Dikarya</taxon>
        <taxon>Ascomycota</taxon>
        <taxon>Pezizomycotina</taxon>
        <taxon>Sordariomycetes</taxon>
        <taxon>Xylariomycetidae</taxon>
        <taxon>Xylariales</taxon>
        <taxon>Diatrypaceae</taxon>
        <taxon>Eutypa</taxon>
    </lineage>
</organism>
<feature type="domain" description="HAUS augmin-like complex subunit 6 N-terminal" evidence="2">
    <location>
        <begin position="3"/>
        <end position="178"/>
    </location>
</feature>
<dbReference type="EMBL" id="KB705976">
    <property type="protein sequence ID" value="EMR70044.1"/>
    <property type="molecule type" value="Genomic_DNA"/>
</dbReference>
<feature type="compositionally biased region" description="Low complexity" evidence="1">
    <location>
        <begin position="597"/>
        <end position="606"/>
    </location>
</feature>